<evidence type="ECO:0000256" key="1">
    <source>
        <dbReference type="ARBA" id="ARBA00023157"/>
    </source>
</evidence>
<dbReference type="SUPFAM" id="SSF47862">
    <property type="entry name" value="Saposin"/>
    <property type="match status" value="1"/>
</dbReference>
<feature type="non-terminal residue" evidence="3">
    <location>
        <position position="1"/>
    </location>
</feature>
<reference evidence="3 4" key="1">
    <citation type="journal article" date="2021" name="Elife">
        <title>Chloroplast acquisition without the gene transfer in kleptoplastic sea slugs, Plakobranchus ocellatus.</title>
        <authorList>
            <person name="Maeda T."/>
            <person name="Takahashi S."/>
            <person name="Yoshida T."/>
            <person name="Shimamura S."/>
            <person name="Takaki Y."/>
            <person name="Nagai Y."/>
            <person name="Toyoda A."/>
            <person name="Suzuki Y."/>
            <person name="Arimoto A."/>
            <person name="Ishii H."/>
            <person name="Satoh N."/>
            <person name="Nishiyama T."/>
            <person name="Hasebe M."/>
            <person name="Maruyama T."/>
            <person name="Minagawa J."/>
            <person name="Obokata J."/>
            <person name="Shigenobu S."/>
        </authorList>
    </citation>
    <scope>NUCLEOTIDE SEQUENCE [LARGE SCALE GENOMIC DNA]</scope>
</reference>
<protein>
    <recommendedName>
        <fullName evidence="2">Saposin B-type domain-containing protein</fullName>
    </recommendedName>
</protein>
<gene>
    <name evidence="3" type="ORF">PoB_001970200</name>
</gene>
<dbReference type="AlphaFoldDB" id="A0AAV3ZD23"/>
<organism evidence="3 4">
    <name type="scientific">Plakobranchus ocellatus</name>
    <dbReference type="NCBI Taxonomy" id="259542"/>
    <lineage>
        <taxon>Eukaryota</taxon>
        <taxon>Metazoa</taxon>
        <taxon>Spiralia</taxon>
        <taxon>Lophotrochozoa</taxon>
        <taxon>Mollusca</taxon>
        <taxon>Gastropoda</taxon>
        <taxon>Heterobranchia</taxon>
        <taxon>Euthyneura</taxon>
        <taxon>Panpulmonata</taxon>
        <taxon>Sacoglossa</taxon>
        <taxon>Placobranchoidea</taxon>
        <taxon>Plakobranchidae</taxon>
        <taxon>Plakobranchus</taxon>
    </lineage>
</organism>
<name>A0AAV3ZD23_9GAST</name>
<comment type="caution">
    <text evidence="3">The sequence shown here is derived from an EMBL/GenBank/DDBJ whole genome shotgun (WGS) entry which is preliminary data.</text>
</comment>
<dbReference type="InterPro" id="IPR011001">
    <property type="entry name" value="Saposin-like"/>
</dbReference>
<keyword evidence="1" id="KW-1015">Disulfide bond</keyword>
<evidence type="ECO:0000313" key="3">
    <source>
        <dbReference type="EMBL" id="GFN93196.1"/>
    </source>
</evidence>
<evidence type="ECO:0000259" key="2">
    <source>
        <dbReference type="PROSITE" id="PS50015"/>
    </source>
</evidence>
<dbReference type="InterPro" id="IPR008139">
    <property type="entry name" value="SaposinB_dom"/>
</dbReference>
<evidence type="ECO:0000313" key="4">
    <source>
        <dbReference type="Proteomes" id="UP000735302"/>
    </source>
</evidence>
<sequence length="93" mass="10596">CKAQVDKFTDVIFDIIYKTPNASMICEMFGLCFGPDTLQCSLTNRLATGLNALNKYLQPLLSKMARDRETPVMDHVTDLITKKYPQVKLMKHL</sequence>
<dbReference type="EMBL" id="BLXT01002313">
    <property type="protein sequence ID" value="GFN93196.1"/>
    <property type="molecule type" value="Genomic_DNA"/>
</dbReference>
<dbReference type="PROSITE" id="PS50015">
    <property type="entry name" value="SAP_B"/>
    <property type="match status" value="1"/>
</dbReference>
<proteinExistence type="predicted"/>
<feature type="domain" description="Saposin B-type" evidence="2">
    <location>
        <begin position="1"/>
        <end position="36"/>
    </location>
</feature>
<keyword evidence="4" id="KW-1185">Reference proteome</keyword>
<accession>A0AAV3ZD23</accession>
<dbReference type="Proteomes" id="UP000735302">
    <property type="component" value="Unassembled WGS sequence"/>
</dbReference>